<evidence type="ECO:0000313" key="2">
    <source>
        <dbReference type="Proteomes" id="UP001175226"/>
    </source>
</evidence>
<dbReference type="Proteomes" id="UP001175226">
    <property type="component" value="Unassembled WGS sequence"/>
</dbReference>
<keyword evidence="2" id="KW-1185">Reference proteome</keyword>
<reference evidence="1" key="1">
    <citation type="submission" date="2023-06" db="EMBL/GenBank/DDBJ databases">
        <authorList>
            <consortium name="Lawrence Berkeley National Laboratory"/>
            <person name="Ahrendt S."/>
            <person name="Sahu N."/>
            <person name="Indic B."/>
            <person name="Wong-Bajracharya J."/>
            <person name="Merenyi Z."/>
            <person name="Ke H.-M."/>
            <person name="Monk M."/>
            <person name="Kocsube S."/>
            <person name="Drula E."/>
            <person name="Lipzen A."/>
            <person name="Balint B."/>
            <person name="Henrissat B."/>
            <person name="Andreopoulos B."/>
            <person name="Martin F.M."/>
            <person name="Harder C.B."/>
            <person name="Rigling D."/>
            <person name="Ford K.L."/>
            <person name="Foster G.D."/>
            <person name="Pangilinan J."/>
            <person name="Papanicolaou A."/>
            <person name="Barry K."/>
            <person name="LaButti K."/>
            <person name="Viragh M."/>
            <person name="Koriabine M."/>
            <person name="Yan M."/>
            <person name="Riley R."/>
            <person name="Champramary S."/>
            <person name="Plett K.L."/>
            <person name="Tsai I.J."/>
            <person name="Slot J."/>
            <person name="Sipos G."/>
            <person name="Plett J."/>
            <person name="Nagy L.G."/>
            <person name="Grigoriev I.V."/>
        </authorList>
    </citation>
    <scope>NUCLEOTIDE SEQUENCE</scope>
    <source>
        <strain evidence="1">FPL87.14</strain>
    </source>
</reference>
<accession>A0AA39IDZ9</accession>
<dbReference type="EMBL" id="JAUEPT010000700">
    <property type="protein sequence ID" value="KAK0421468.1"/>
    <property type="molecule type" value="Genomic_DNA"/>
</dbReference>
<comment type="caution">
    <text evidence="1">The sequence shown here is derived from an EMBL/GenBank/DDBJ whole genome shotgun (WGS) entry which is preliminary data.</text>
</comment>
<gene>
    <name evidence="1" type="ORF">EV421DRAFT_1884652</name>
</gene>
<dbReference type="AlphaFoldDB" id="A0AA39IDZ9"/>
<organism evidence="1 2">
    <name type="scientific">Armillaria borealis</name>
    <dbReference type="NCBI Taxonomy" id="47425"/>
    <lineage>
        <taxon>Eukaryota</taxon>
        <taxon>Fungi</taxon>
        <taxon>Dikarya</taxon>
        <taxon>Basidiomycota</taxon>
        <taxon>Agaricomycotina</taxon>
        <taxon>Agaricomycetes</taxon>
        <taxon>Agaricomycetidae</taxon>
        <taxon>Agaricales</taxon>
        <taxon>Marasmiineae</taxon>
        <taxon>Physalacriaceae</taxon>
        <taxon>Armillaria</taxon>
    </lineage>
</organism>
<sequence>MGYPMTVVLPTKPKLVCSDLFSSLLELYHGCVFDWTMFAAGASSDTTVRDTLVTLVHAKVGSNTSAGIFPLSYDPSNGSTISGRARYIAPIFAKPRH</sequence>
<proteinExistence type="predicted"/>
<name>A0AA39IDZ9_9AGAR</name>
<evidence type="ECO:0000313" key="1">
    <source>
        <dbReference type="EMBL" id="KAK0421468.1"/>
    </source>
</evidence>
<protein>
    <submittedName>
        <fullName evidence="1">Uncharacterized protein</fullName>
    </submittedName>
</protein>